<dbReference type="PANTHER" id="PTHR12903">
    <property type="entry name" value="MITOCHONDRIAL RIBOSOMAL PROTEIN L24"/>
    <property type="match status" value="1"/>
</dbReference>
<dbReference type="NCBIfam" id="TIGR01079">
    <property type="entry name" value="rplX_bact"/>
    <property type="match status" value="1"/>
</dbReference>
<reference evidence="8" key="1">
    <citation type="submission" date="2020-02" db="EMBL/GenBank/DDBJ databases">
        <authorList>
            <person name="Meier V. D."/>
        </authorList>
    </citation>
    <scope>NUCLEOTIDE SEQUENCE</scope>
    <source>
        <strain evidence="8">AVDCRST_MAG85</strain>
    </source>
</reference>
<dbReference type="AlphaFoldDB" id="A0A6J4TLE5"/>
<accession>A0A6J4TLE5</accession>
<keyword evidence="3 5" id="KW-0687">Ribonucleoprotein</keyword>
<evidence type="ECO:0000259" key="7">
    <source>
        <dbReference type="SMART" id="SM00739"/>
    </source>
</evidence>
<organism evidence="8">
    <name type="scientific">uncultured Solirubrobacteraceae bacterium</name>
    <dbReference type="NCBI Taxonomy" id="1162706"/>
    <lineage>
        <taxon>Bacteria</taxon>
        <taxon>Bacillati</taxon>
        <taxon>Actinomycetota</taxon>
        <taxon>Thermoleophilia</taxon>
        <taxon>Solirubrobacterales</taxon>
        <taxon>Solirubrobacteraceae</taxon>
        <taxon>environmental samples</taxon>
    </lineage>
</organism>
<keyword evidence="2 5" id="KW-0689">Ribosomal protein</keyword>
<evidence type="ECO:0000256" key="4">
    <source>
        <dbReference type="ARBA" id="ARBA00035206"/>
    </source>
</evidence>
<dbReference type="PROSITE" id="PS01108">
    <property type="entry name" value="RIBOSOMAL_L24"/>
    <property type="match status" value="1"/>
</dbReference>
<dbReference type="GO" id="GO:1990904">
    <property type="term" value="C:ribonucleoprotein complex"/>
    <property type="evidence" value="ECO:0007669"/>
    <property type="project" value="UniProtKB-KW"/>
</dbReference>
<evidence type="ECO:0000256" key="2">
    <source>
        <dbReference type="ARBA" id="ARBA00022980"/>
    </source>
</evidence>
<dbReference type="SMART" id="SM00739">
    <property type="entry name" value="KOW"/>
    <property type="match status" value="1"/>
</dbReference>
<dbReference type="InterPro" id="IPR008991">
    <property type="entry name" value="Translation_prot_SH3-like_sf"/>
</dbReference>
<dbReference type="Gene3D" id="2.30.30.30">
    <property type="match status" value="1"/>
</dbReference>
<dbReference type="GO" id="GO:0006412">
    <property type="term" value="P:translation"/>
    <property type="evidence" value="ECO:0007669"/>
    <property type="project" value="UniProtKB-UniRule"/>
</dbReference>
<evidence type="ECO:0000256" key="3">
    <source>
        <dbReference type="ARBA" id="ARBA00023274"/>
    </source>
</evidence>
<dbReference type="InterPro" id="IPR057264">
    <property type="entry name" value="Ribosomal_uL24_C"/>
</dbReference>
<name>A0A6J4TLE5_9ACTN</name>
<dbReference type="GO" id="GO:0019843">
    <property type="term" value="F:rRNA binding"/>
    <property type="evidence" value="ECO:0007669"/>
    <property type="project" value="UniProtKB-UniRule"/>
</dbReference>
<dbReference type="InterPro" id="IPR005824">
    <property type="entry name" value="KOW"/>
</dbReference>
<dbReference type="Pfam" id="PF17136">
    <property type="entry name" value="ribosomal_L24"/>
    <property type="match status" value="1"/>
</dbReference>
<comment type="function">
    <text evidence="5">One of the proteins that surrounds the polypeptide exit tunnel on the outside of the subunit.</text>
</comment>
<evidence type="ECO:0000256" key="1">
    <source>
        <dbReference type="ARBA" id="ARBA00010618"/>
    </source>
</evidence>
<comment type="similarity">
    <text evidence="1 5 6">Belongs to the universal ribosomal protein uL24 family.</text>
</comment>
<dbReference type="EMBL" id="CADCVT010000348">
    <property type="protein sequence ID" value="CAA9524988.1"/>
    <property type="molecule type" value="Genomic_DNA"/>
</dbReference>
<evidence type="ECO:0000313" key="8">
    <source>
        <dbReference type="EMBL" id="CAA9524988.1"/>
    </source>
</evidence>
<dbReference type="HAMAP" id="MF_01326_B">
    <property type="entry name" value="Ribosomal_uL24_B"/>
    <property type="match status" value="1"/>
</dbReference>
<dbReference type="InterPro" id="IPR005825">
    <property type="entry name" value="Ribosomal_uL24_CS"/>
</dbReference>
<dbReference type="CDD" id="cd06089">
    <property type="entry name" value="KOW_RPL26"/>
    <property type="match status" value="1"/>
</dbReference>
<protein>
    <recommendedName>
        <fullName evidence="4 5">Large ribosomal subunit protein uL24</fullName>
    </recommendedName>
</protein>
<keyword evidence="5" id="KW-0694">RNA-binding</keyword>
<evidence type="ECO:0000256" key="6">
    <source>
        <dbReference type="RuleBase" id="RU003477"/>
    </source>
</evidence>
<dbReference type="InterPro" id="IPR014722">
    <property type="entry name" value="Rib_uL2_dom2"/>
</dbReference>
<dbReference type="InterPro" id="IPR041988">
    <property type="entry name" value="Ribosomal_uL24_KOW"/>
</dbReference>
<comment type="subunit">
    <text evidence="5">Part of the 50S ribosomal subunit.</text>
</comment>
<comment type="function">
    <text evidence="5">One of two assembly initiator proteins, it binds directly to the 5'-end of the 23S rRNA, where it nucleates assembly of the 50S subunit.</text>
</comment>
<dbReference type="InterPro" id="IPR003256">
    <property type="entry name" value="Ribosomal_uL24"/>
</dbReference>
<sequence length="155" mass="17029">MAISDRAAIRRTKQPEIRKGDVVVVLTGKDAGKRGEVERVLTDPVGSAKVRGAWKRIKAHSYTRVVVDGLNIAKRHTKPRTRQGRTDRQPRVQQGGILEVAQPMSASNVMIVCPNCGVPTRVRHTELETGARMRVCTHCASALDRGERASKGVRS</sequence>
<keyword evidence="5" id="KW-0699">rRNA-binding</keyword>
<evidence type="ECO:0000256" key="5">
    <source>
        <dbReference type="HAMAP-Rule" id="MF_01326"/>
    </source>
</evidence>
<dbReference type="SUPFAM" id="SSF50104">
    <property type="entry name" value="Translation proteins SH3-like domain"/>
    <property type="match status" value="1"/>
</dbReference>
<gene>
    <name evidence="5" type="primary">rplX</name>
    <name evidence="8" type="ORF">AVDCRST_MAG85-3148</name>
</gene>
<feature type="domain" description="KOW" evidence="7">
    <location>
        <begin position="16"/>
        <end position="43"/>
    </location>
</feature>
<proteinExistence type="inferred from homology"/>
<dbReference type="Pfam" id="PF00467">
    <property type="entry name" value="KOW"/>
    <property type="match status" value="1"/>
</dbReference>
<dbReference type="GO" id="GO:0003735">
    <property type="term" value="F:structural constituent of ribosome"/>
    <property type="evidence" value="ECO:0007669"/>
    <property type="project" value="InterPro"/>
</dbReference>
<dbReference type="GO" id="GO:0005840">
    <property type="term" value="C:ribosome"/>
    <property type="evidence" value="ECO:0007669"/>
    <property type="project" value="UniProtKB-KW"/>
</dbReference>